<dbReference type="Pfam" id="PF01590">
    <property type="entry name" value="GAF"/>
    <property type="match status" value="1"/>
</dbReference>
<gene>
    <name evidence="3" type="ORF">ABDB84_01520</name>
</gene>
<dbReference type="PANTHER" id="PTHR44757:SF2">
    <property type="entry name" value="BIOFILM ARCHITECTURE MAINTENANCE PROTEIN MBAA"/>
    <property type="match status" value="1"/>
</dbReference>
<dbReference type="Gene3D" id="3.30.450.20">
    <property type="entry name" value="PAS domain"/>
    <property type="match status" value="1"/>
</dbReference>
<dbReference type="Pfam" id="PF00563">
    <property type="entry name" value="EAL"/>
    <property type="match status" value="1"/>
</dbReference>
<keyword evidence="4" id="KW-1185">Reference proteome</keyword>
<dbReference type="InterPro" id="IPR029787">
    <property type="entry name" value="Nucleotide_cyclase"/>
</dbReference>
<dbReference type="Proteomes" id="UP001410394">
    <property type="component" value="Unassembled WGS sequence"/>
</dbReference>
<dbReference type="SMART" id="SM00052">
    <property type="entry name" value="EAL"/>
    <property type="match status" value="1"/>
</dbReference>
<dbReference type="SUPFAM" id="SSF55781">
    <property type="entry name" value="GAF domain-like"/>
    <property type="match status" value="2"/>
</dbReference>
<dbReference type="InterPro" id="IPR043128">
    <property type="entry name" value="Rev_trsase/Diguanyl_cyclase"/>
</dbReference>
<feature type="domain" description="GGDEF" evidence="2">
    <location>
        <begin position="523"/>
        <end position="656"/>
    </location>
</feature>
<dbReference type="SMART" id="SM00267">
    <property type="entry name" value="GGDEF"/>
    <property type="match status" value="1"/>
</dbReference>
<evidence type="ECO:0000313" key="4">
    <source>
        <dbReference type="Proteomes" id="UP001410394"/>
    </source>
</evidence>
<evidence type="ECO:0000313" key="3">
    <source>
        <dbReference type="EMBL" id="MEN3067135.1"/>
    </source>
</evidence>
<dbReference type="InterPro" id="IPR000160">
    <property type="entry name" value="GGDEF_dom"/>
</dbReference>
<dbReference type="Pfam" id="PF00990">
    <property type="entry name" value="GGDEF"/>
    <property type="match status" value="1"/>
</dbReference>
<dbReference type="InterPro" id="IPR000014">
    <property type="entry name" value="PAS"/>
</dbReference>
<dbReference type="CDD" id="cd01948">
    <property type="entry name" value="EAL"/>
    <property type="match status" value="1"/>
</dbReference>
<comment type="caution">
    <text evidence="3">The sequence shown here is derived from an EMBL/GenBank/DDBJ whole genome shotgun (WGS) entry which is preliminary data.</text>
</comment>
<name>A0ABU9YTW5_9RHOO</name>
<dbReference type="PROSITE" id="PS50887">
    <property type="entry name" value="GGDEF"/>
    <property type="match status" value="1"/>
</dbReference>
<dbReference type="SUPFAM" id="SSF55785">
    <property type="entry name" value="PYP-like sensor domain (PAS domain)"/>
    <property type="match status" value="1"/>
</dbReference>
<accession>A0ABU9YTW5</accession>
<dbReference type="NCBIfam" id="TIGR00229">
    <property type="entry name" value="sensory_box"/>
    <property type="match status" value="1"/>
</dbReference>
<dbReference type="RefSeq" id="WP_345917903.1">
    <property type="nucleotide sequence ID" value="NZ_JBDIVE010000001.1"/>
</dbReference>
<feature type="domain" description="EAL" evidence="1">
    <location>
        <begin position="665"/>
        <end position="918"/>
    </location>
</feature>
<proteinExistence type="predicted"/>
<dbReference type="Pfam" id="PF13188">
    <property type="entry name" value="PAS_8"/>
    <property type="match status" value="1"/>
</dbReference>
<dbReference type="EMBL" id="JBDIVE010000001">
    <property type="protein sequence ID" value="MEN3067135.1"/>
    <property type="molecule type" value="Genomic_DNA"/>
</dbReference>
<dbReference type="InterPro" id="IPR003018">
    <property type="entry name" value="GAF"/>
</dbReference>
<organism evidence="3 4">
    <name type="scientific">Uliginosibacterium sediminicola</name>
    <dbReference type="NCBI Taxonomy" id="2024550"/>
    <lineage>
        <taxon>Bacteria</taxon>
        <taxon>Pseudomonadati</taxon>
        <taxon>Pseudomonadota</taxon>
        <taxon>Betaproteobacteria</taxon>
        <taxon>Rhodocyclales</taxon>
        <taxon>Zoogloeaceae</taxon>
        <taxon>Uliginosibacterium</taxon>
    </lineage>
</organism>
<dbReference type="Gene3D" id="3.20.20.450">
    <property type="entry name" value="EAL domain"/>
    <property type="match status" value="1"/>
</dbReference>
<dbReference type="InterPro" id="IPR035919">
    <property type="entry name" value="EAL_sf"/>
</dbReference>
<reference evidence="3 4" key="1">
    <citation type="journal article" date="2018" name="Int. J. Syst. Evol. Microbiol.">
        <title>Uliginosibacterium sediminicola sp. nov., isolated from freshwater sediment.</title>
        <authorList>
            <person name="Hwang W.M."/>
            <person name="Kim S.M."/>
            <person name="Kang K."/>
            <person name="Ahn T.Y."/>
        </authorList>
    </citation>
    <scope>NUCLEOTIDE SEQUENCE [LARGE SCALE GENOMIC DNA]</scope>
    <source>
        <strain evidence="3 4">M1-21</strain>
    </source>
</reference>
<dbReference type="SMART" id="SM00065">
    <property type="entry name" value="GAF"/>
    <property type="match status" value="2"/>
</dbReference>
<dbReference type="CDD" id="cd00130">
    <property type="entry name" value="PAS"/>
    <property type="match status" value="1"/>
</dbReference>
<sequence>MNFPSLEQSEPLPGNLSAAFERLASNELLWDSDLRGALLQISNSLSQALDVARVGVWLFGDTATLAECALHFDANDLRYAQAPQLSVATAPNYFRALAAGRCMDSADVLNDARYAELLQGYFQPNGIGAVIDANLRNGARPGGLLRVEHVGSARLWTREELHFATSVADLVSHLLVFHALKDSERRYRVLFNAAGDAILTFKGERIVSCNPRGQALFGCSLETLANSRRGDLSPLIQPDGCVSTEKLQDIQRSLQDGVPVFFEWRFKRPDGVEWDAEISAASMISHGEHVVLAIVRDVTERRMAERVRQQSALQLARRNGALQLVNRLASRLHGMTDVRLIAEETVRVMRMLQDVPCITFLQVMPGGERMRRIVVDGVLANDLESIDVYGVPVKGSLAGLAMRQHRILISGNVLHDERISEDGKRGLVACGFNSLVVMPLSFGEEGLGSIGLLYHEAHKSFGDIEMETLNTVCQTVALAMVNARHVQVLEHQAMHDSLTLLPNRAHLHREAGRAIRAASERAQSVCLMLLDLDRFKEVNDTLGHHAGDLLIKFVGERLSEALSGYDAMLARLGGDEFAILLRATESLDDSMDMAGMLCRALRRPFDVQGIAIELGGSIGVAIYPQHGDSSNALLRCADVAMYAAKSTVGNICAYDPEHDQHNPRRLAMMTELGSAIVTNQLVLHFQPQLELSTGKWAGCEALVRWRHPQLGQIPPGEFIQFAETSDLIRPLTLWVARSALRQMHDWHLRGIDLPVAINLSTRNLLDVTFPDSMAALLQEFQVPPHLLELEITETALIGDPDRAMVVVERLVQLGMSLSIDDFGTGYSSLAYLKRLPLRALKIDRSFVCDMLSDEQDAIIVRSTIGLAHSLGLQVVAEGVEDLETLQALRDCGCDLAQGYLLSRPVAAEDAERRLRLPFLAEEGDA</sequence>
<dbReference type="SUPFAM" id="SSF55073">
    <property type="entry name" value="Nucleotide cyclase"/>
    <property type="match status" value="1"/>
</dbReference>
<evidence type="ECO:0000259" key="2">
    <source>
        <dbReference type="PROSITE" id="PS50887"/>
    </source>
</evidence>
<dbReference type="Gene3D" id="3.30.450.40">
    <property type="match status" value="2"/>
</dbReference>
<dbReference type="SUPFAM" id="SSF141868">
    <property type="entry name" value="EAL domain-like"/>
    <property type="match status" value="1"/>
</dbReference>
<evidence type="ECO:0000259" key="1">
    <source>
        <dbReference type="PROSITE" id="PS50883"/>
    </source>
</evidence>
<dbReference type="InterPro" id="IPR029016">
    <property type="entry name" value="GAF-like_dom_sf"/>
</dbReference>
<dbReference type="InterPro" id="IPR001633">
    <property type="entry name" value="EAL_dom"/>
</dbReference>
<dbReference type="CDD" id="cd01949">
    <property type="entry name" value="GGDEF"/>
    <property type="match status" value="1"/>
</dbReference>
<dbReference type="PROSITE" id="PS50883">
    <property type="entry name" value="EAL"/>
    <property type="match status" value="1"/>
</dbReference>
<dbReference type="PANTHER" id="PTHR44757">
    <property type="entry name" value="DIGUANYLATE CYCLASE DGCP"/>
    <property type="match status" value="1"/>
</dbReference>
<protein>
    <submittedName>
        <fullName evidence="3">EAL domain-containing protein</fullName>
    </submittedName>
</protein>
<dbReference type="NCBIfam" id="TIGR00254">
    <property type="entry name" value="GGDEF"/>
    <property type="match status" value="1"/>
</dbReference>
<dbReference type="InterPro" id="IPR035965">
    <property type="entry name" value="PAS-like_dom_sf"/>
</dbReference>
<dbReference type="Gene3D" id="3.30.70.270">
    <property type="match status" value="1"/>
</dbReference>
<dbReference type="InterPro" id="IPR052155">
    <property type="entry name" value="Biofilm_reg_signaling"/>
</dbReference>